<comment type="caution">
    <text evidence="1">The sequence shown here is derived from an EMBL/GenBank/DDBJ whole genome shotgun (WGS) entry which is preliminary data.</text>
</comment>
<proteinExistence type="predicted"/>
<evidence type="ECO:0000313" key="1">
    <source>
        <dbReference type="EMBL" id="PRJ25378.1"/>
    </source>
</evidence>
<reference evidence="1" key="1">
    <citation type="submission" date="2017-04" db="EMBL/GenBank/DDBJ databases">
        <title>Haemophilus influenzae in COPD genome sequencing project.</title>
        <authorList>
            <person name="Murphy T.F."/>
            <person name="Kong Y."/>
            <person name="Nadendla S."/>
            <person name="Tettelin H."/>
            <person name="Pettigrew M."/>
        </authorList>
    </citation>
    <scope>NUCLEOTIDE SEQUENCE [LARGE SCALE GENOMIC DNA]</scope>
    <source>
        <strain evidence="1">39P1H1</strain>
    </source>
</reference>
<name>A0A2S9SGY2_HAEIF</name>
<dbReference type="RefSeq" id="WP_105888186.1">
    <property type="nucleotide sequence ID" value="NZ_CP089177.1"/>
</dbReference>
<dbReference type="AlphaFoldDB" id="A0A2S9SGY2"/>
<dbReference type="EMBL" id="NEBD01000023">
    <property type="protein sequence ID" value="PRJ25378.1"/>
    <property type="molecule type" value="Genomic_DNA"/>
</dbReference>
<organism evidence="1">
    <name type="scientific">Haemophilus influenzae</name>
    <dbReference type="NCBI Taxonomy" id="727"/>
    <lineage>
        <taxon>Bacteria</taxon>
        <taxon>Pseudomonadati</taxon>
        <taxon>Pseudomonadota</taxon>
        <taxon>Gammaproteobacteria</taxon>
        <taxon>Pasteurellales</taxon>
        <taxon>Pasteurellaceae</taxon>
        <taxon>Haemophilus</taxon>
    </lineage>
</organism>
<gene>
    <name evidence="1" type="ORF">BV056_01339</name>
</gene>
<protein>
    <submittedName>
        <fullName evidence="1">Uncharacterized protein</fullName>
    </submittedName>
</protein>
<sequence>MNFEQIIEQRIKALKEAHVSNQIEGADMGDSAFSTMLERASAPITNEEFERQELLFVKQLFAQ</sequence>
<accession>A0A2S9SGY2</accession>